<reference evidence="2 3" key="1">
    <citation type="submission" date="2024-05" db="EMBL/GenBank/DDBJ databases">
        <title>The nuclear and mitochondrial genome assemblies of Tetragonisca angustula (Apidae: Meliponini), a tiny yet remarkable pollinator in the Neotropics.</title>
        <authorList>
            <person name="Ferrari R."/>
            <person name="Ricardo P.C."/>
            <person name="Dias F.C."/>
            <person name="Araujo N.S."/>
            <person name="Soares D.O."/>
            <person name="Zhou Q.-S."/>
            <person name="Zhu C.-D."/>
            <person name="Coutinho L."/>
            <person name="Airas M.C."/>
            <person name="Batista T.M."/>
        </authorList>
    </citation>
    <scope>NUCLEOTIDE SEQUENCE [LARGE SCALE GENOMIC DNA]</scope>
    <source>
        <strain evidence="2">ASF017062</strain>
        <tissue evidence="2">Abdomen</tissue>
    </source>
</reference>
<feature type="compositionally biased region" description="Polar residues" evidence="1">
    <location>
        <begin position="15"/>
        <end position="27"/>
    </location>
</feature>
<evidence type="ECO:0000256" key="1">
    <source>
        <dbReference type="SAM" id="MobiDB-lite"/>
    </source>
</evidence>
<accession>A0AAW0ZQZ7</accession>
<dbReference type="AlphaFoldDB" id="A0AAW0ZQZ7"/>
<proteinExistence type="predicted"/>
<name>A0AAW0ZQZ7_9HYME</name>
<protein>
    <submittedName>
        <fullName evidence="2">Uncharacterized protein</fullName>
    </submittedName>
</protein>
<sequence length="103" mass="10982">MLGGSPSQRGYPCTSVPQRLLVSSSPGSPMGDDQETLPRTIEPTATSMYPVMRELWADGHLYSAGSGTNEEETSGITASEFGLDRLRIIYCSSPSPPFTLSAP</sequence>
<evidence type="ECO:0000313" key="3">
    <source>
        <dbReference type="Proteomes" id="UP001432146"/>
    </source>
</evidence>
<evidence type="ECO:0000313" key="2">
    <source>
        <dbReference type="EMBL" id="KAK9300105.1"/>
    </source>
</evidence>
<keyword evidence="3" id="KW-1185">Reference proteome</keyword>
<dbReference type="EMBL" id="JAWNGG020000133">
    <property type="protein sequence ID" value="KAK9300105.1"/>
    <property type="molecule type" value="Genomic_DNA"/>
</dbReference>
<organism evidence="2 3">
    <name type="scientific">Tetragonisca angustula</name>
    <dbReference type="NCBI Taxonomy" id="166442"/>
    <lineage>
        <taxon>Eukaryota</taxon>
        <taxon>Metazoa</taxon>
        <taxon>Ecdysozoa</taxon>
        <taxon>Arthropoda</taxon>
        <taxon>Hexapoda</taxon>
        <taxon>Insecta</taxon>
        <taxon>Pterygota</taxon>
        <taxon>Neoptera</taxon>
        <taxon>Endopterygota</taxon>
        <taxon>Hymenoptera</taxon>
        <taxon>Apocrita</taxon>
        <taxon>Aculeata</taxon>
        <taxon>Apoidea</taxon>
        <taxon>Anthophila</taxon>
        <taxon>Apidae</taxon>
        <taxon>Tetragonisca</taxon>
    </lineage>
</organism>
<gene>
    <name evidence="2" type="ORF">QLX08_007098</name>
</gene>
<comment type="caution">
    <text evidence="2">The sequence shown here is derived from an EMBL/GenBank/DDBJ whole genome shotgun (WGS) entry which is preliminary data.</text>
</comment>
<feature type="region of interest" description="Disordered" evidence="1">
    <location>
        <begin position="1"/>
        <end position="41"/>
    </location>
</feature>
<dbReference type="Proteomes" id="UP001432146">
    <property type="component" value="Unassembled WGS sequence"/>
</dbReference>